<accession>A0AAE1DM01</accession>
<name>A0AAE1DM01_9GAST</name>
<feature type="compositionally biased region" description="Polar residues" evidence="1">
    <location>
        <begin position="63"/>
        <end position="74"/>
    </location>
</feature>
<organism evidence="2 3">
    <name type="scientific">Elysia crispata</name>
    <name type="common">lettuce slug</name>
    <dbReference type="NCBI Taxonomy" id="231223"/>
    <lineage>
        <taxon>Eukaryota</taxon>
        <taxon>Metazoa</taxon>
        <taxon>Spiralia</taxon>
        <taxon>Lophotrochozoa</taxon>
        <taxon>Mollusca</taxon>
        <taxon>Gastropoda</taxon>
        <taxon>Heterobranchia</taxon>
        <taxon>Euthyneura</taxon>
        <taxon>Panpulmonata</taxon>
        <taxon>Sacoglossa</taxon>
        <taxon>Placobranchoidea</taxon>
        <taxon>Plakobranchidae</taxon>
        <taxon>Elysia</taxon>
    </lineage>
</organism>
<evidence type="ECO:0000256" key="1">
    <source>
        <dbReference type="SAM" id="MobiDB-lite"/>
    </source>
</evidence>
<sequence length="81" mass="9377">MQKVDFKDPNICIIQKVDSTDPVSLRRRYTPQTPYHSEGRLHRPYMTQMVDSTDPVSLRSLFPQGTNQANTKRQGLTDRGR</sequence>
<evidence type="ECO:0000313" key="2">
    <source>
        <dbReference type="EMBL" id="KAK3775382.1"/>
    </source>
</evidence>
<protein>
    <submittedName>
        <fullName evidence="2">Uncharacterized protein</fullName>
    </submittedName>
</protein>
<comment type="caution">
    <text evidence="2">The sequence shown here is derived from an EMBL/GenBank/DDBJ whole genome shotgun (WGS) entry which is preliminary data.</text>
</comment>
<proteinExistence type="predicted"/>
<dbReference type="Proteomes" id="UP001283361">
    <property type="component" value="Unassembled WGS sequence"/>
</dbReference>
<gene>
    <name evidence="2" type="ORF">RRG08_010580</name>
</gene>
<feature type="region of interest" description="Disordered" evidence="1">
    <location>
        <begin position="57"/>
        <end position="81"/>
    </location>
</feature>
<dbReference type="AlphaFoldDB" id="A0AAE1DM01"/>
<keyword evidence="3" id="KW-1185">Reference proteome</keyword>
<evidence type="ECO:0000313" key="3">
    <source>
        <dbReference type="Proteomes" id="UP001283361"/>
    </source>
</evidence>
<dbReference type="EMBL" id="JAWDGP010003341">
    <property type="protein sequence ID" value="KAK3775382.1"/>
    <property type="molecule type" value="Genomic_DNA"/>
</dbReference>
<reference evidence="2" key="1">
    <citation type="journal article" date="2023" name="G3 (Bethesda)">
        <title>A reference genome for the long-term kleptoplast-retaining sea slug Elysia crispata morphotype clarki.</title>
        <authorList>
            <person name="Eastman K.E."/>
            <person name="Pendleton A.L."/>
            <person name="Shaikh M.A."/>
            <person name="Suttiyut T."/>
            <person name="Ogas R."/>
            <person name="Tomko P."/>
            <person name="Gavelis G."/>
            <person name="Widhalm J.R."/>
            <person name="Wisecaver J.H."/>
        </authorList>
    </citation>
    <scope>NUCLEOTIDE SEQUENCE</scope>
    <source>
        <strain evidence="2">ECLA1</strain>
    </source>
</reference>